<sequence length="107" mass="11855">MAKKKLSTRSARRAGERAAVKLTQDLDKLARLEPGGSPERPLPLESASQVEVTARGKPCPLCRGELRLEEHAAESIRGARLRVARMMCVACGGRRELWFRLSAEMLN</sequence>
<evidence type="ECO:0000313" key="1">
    <source>
        <dbReference type="EMBL" id="AKT36572.1"/>
    </source>
</evidence>
<protein>
    <submittedName>
        <fullName evidence="1">Uncharacterized protein</fullName>
    </submittedName>
</protein>
<gene>
    <name evidence="1" type="ORF">CMC5_006900</name>
</gene>
<proteinExistence type="predicted"/>
<dbReference type="STRING" id="52.CMC5_006900"/>
<keyword evidence="2" id="KW-1185">Reference proteome</keyword>
<dbReference type="KEGG" id="ccro:CMC5_006900"/>
<dbReference type="EMBL" id="CP012159">
    <property type="protein sequence ID" value="AKT36572.1"/>
    <property type="molecule type" value="Genomic_DNA"/>
</dbReference>
<dbReference type="OrthoDB" id="5522297at2"/>
<reference evidence="1 2" key="1">
    <citation type="submission" date="2015-07" db="EMBL/GenBank/DDBJ databases">
        <title>Genome analysis of myxobacterium Chondromyces crocatus Cm c5 reveals a high potential for natural compound synthesis and the genetic basis for the loss of fruiting body formation.</title>
        <authorList>
            <person name="Zaburannyi N."/>
            <person name="Bunk B."/>
            <person name="Maier J."/>
            <person name="Overmann J."/>
            <person name="Mueller R."/>
        </authorList>
    </citation>
    <scope>NUCLEOTIDE SEQUENCE [LARGE SCALE GENOMIC DNA]</scope>
    <source>
        <strain evidence="1 2">Cm c5</strain>
    </source>
</reference>
<name>A0A0K1E7C8_CHOCO</name>
<dbReference type="Proteomes" id="UP000067626">
    <property type="component" value="Chromosome"/>
</dbReference>
<evidence type="ECO:0000313" key="2">
    <source>
        <dbReference type="Proteomes" id="UP000067626"/>
    </source>
</evidence>
<organism evidence="1 2">
    <name type="scientific">Chondromyces crocatus</name>
    <dbReference type="NCBI Taxonomy" id="52"/>
    <lineage>
        <taxon>Bacteria</taxon>
        <taxon>Pseudomonadati</taxon>
        <taxon>Myxococcota</taxon>
        <taxon>Polyangia</taxon>
        <taxon>Polyangiales</taxon>
        <taxon>Polyangiaceae</taxon>
        <taxon>Chondromyces</taxon>
    </lineage>
</organism>
<accession>A0A0K1E7C8</accession>
<dbReference type="AlphaFoldDB" id="A0A0K1E7C8"/>
<dbReference type="RefSeq" id="WP_050429074.1">
    <property type="nucleotide sequence ID" value="NZ_CP012159.1"/>
</dbReference>